<dbReference type="Proteomes" id="UP000233769">
    <property type="component" value="Chromosome tk0001"/>
</dbReference>
<feature type="signal peptide" evidence="1">
    <location>
        <begin position="1"/>
        <end position="24"/>
    </location>
</feature>
<proteinExistence type="predicted"/>
<evidence type="ECO:0000313" key="3">
    <source>
        <dbReference type="EMBL" id="SOR31859.1"/>
    </source>
</evidence>
<evidence type="ECO:0000259" key="2">
    <source>
        <dbReference type="Pfam" id="PF21834"/>
    </source>
</evidence>
<sequence>MKHPILTAAVLALGAAVLAGPVEAKGCLKGAVVGGAAGSMAGHGKAGAAAGCVIGHHEANKKGQVRRSEPATGLREVRLSSPVPRYFFHTRIGTDALTDDEGVELRDPDQAWRVARATIRASLEEEGSDPRLVTAILVVTDEAGDVVLEFPFAEAIPEPGAEPEPGEGTLH</sequence>
<name>A0A2N9AX14_METEX</name>
<dbReference type="InterPro" id="IPR054189">
    <property type="entry name" value="DUF6894"/>
</dbReference>
<evidence type="ECO:0000256" key="1">
    <source>
        <dbReference type="SAM" id="SignalP"/>
    </source>
</evidence>
<dbReference type="EMBL" id="LT962688">
    <property type="protein sequence ID" value="SOR31859.1"/>
    <property type="molecule type" value="Genomic_DNA"/>
</dbReference>
<feature type="chain" id="PRO_5014847790" description="DUF6894 domain-containing protein" evidence="1">
    <location>
        <begin position="25"/>
        <end position="171"/>
    </location>
</feature>
<organism evidence="3 4">
    <name type="scientific">Methylorubrum extorquens</name>
    <name type="common">Methylobacterium dichloromethanicum</name>
    <name type="synonym">Methylobacterium extorquens</name>
    <dbReference type="NCBI Taxonomy" id="408"/>
    <lineage>
        <taxon>Bacteria</taxon>
        <taxon>Pseudomonadati</taxon>
        <taxon>Pseudomonadota</taxon>
        <taxon>Alphaproteobacteria</taxon>
        <taxon>Hyphomicrobiales</taxon>
        <taxon>Methylobacteriaceae</taxon>
        <taxon>Methylorubrum</taxon>
    </lineage>
</organism>
<reference evidence="4" key="1">
    <citation type="submission" date="2017-10" db="EMBL/GenBank/DDBJ databases">
        <authorList>
            <person name="Regsiter A."/>
            <person name="William W."/>
        </authorList>
    </citation>
    <scope>NUCLEOTIDE SEQUENCE [LARGE SCALE GENOMIC DNA]</scope>
</reference>
<protein>
    <recommendedName>
        <fullName evidence="2">DUF6894 domain-containing protein</fullName>
    </recommendedName>
</protein>
<dbReference type="AlphaFoldDB" id="A0A2N9AX14"/>
<dbReference type="Pfam" id="PF21834">
    <property type="entry name" value="DUF6894"/>
    <property type="match status" value="1"/>
</dbReference>
<gene>
    <name evidence="3" type="ORF">TK0001_5283</name>
</gene>
<accession>A0A2N9AX14</accession>
<feature type="domain" description="DUF6894" evidence="2">
    <location>
        <begin position="85"/>
        <end position="153"/>
    </location>
</feature>
<keyword evidence="1" id="KW-0732">Signal</keyword>
<evidence type="ECO:0000313" key="4">
    <source>
        <dbReference type="Proteomes" id="UP000233769"/>
    </source>
</evidence>